<dbReference type="AlphaFoldDB" id="A0AAD9U2X5"/>
<proteinExistence type="predicted"/>
<comment type="caution">
    <text evidence="1">The sequence shown here is derived from an EMBL/GenBank/DDBJ whole genome shotgun (WGS) entry which is preliminary data.</text>
</comment>
<dbReference type="EMBL" id="JANJYI010000006">
    <property type="protein sequence ID" value="KAK2646538.1"/>
    <property type="molecule type" value="Genomic_DNA"/>
</dbReference>
<gene>
    <name evidence="1" type="ORF">Ddye_021733</name>
</gene>
<protein>
    <submittedName>
        <fullName evidence="1">Uncharacterized protein</fullName>
    </submittedName>
</protein>
<evidence type="ECO:0000313" key="1">
    <source>
        <dbReference type="EMBL" id="KAK2646538.1"/>
    </source>
</evidence>
<keyword evidence="2" id="KW-1185">Reference proteome</keyword>
<organism evidence="1 2">
    <name type="scientific">Dipteronia dyeriana</name>
    <dbReference type="NCBI Taxonomy" id="168575"/>
    <lineage>
        <taxon>Eukaryota</taxon>
        <taxon>Viridiplantae</taxon>
        <taxon>Streptophyta</taxon>
        <taxon>Embryophyta</taxon>
        <taxon>Tracheophyta</taxon>
        <taxon>Spermatophyta</taxon>
        <taxon>Magnoliopsida</taxon>
        <taxon>eudicotyledons</taxon>
        <taxon>Gunneridae</taxon>
        <taxon>Pentapetalae</taxon>
        <taxon>rosids</taxon>
        <taxon>malvids</taxon>
        <taxon>Sapindales</taxon>
        <taxon>Sapindaceae</taxon>
        <taxon>Hippocastanoideae</taxon>
        <taxon>Acereae</taxon>
        <taxon>Dipteronia</taxon>
    </lineage>
</organism>
<sequence>MTLIHSFFPLPPVEQNDSSNDLMDFGLQVTIWWAGLMRGAVSMALAYNQFTTSGYTMVYGNALMIIDYQYNHYCSFQHSRKSPSNPIKSL</sequence>
<accession>A0AAD9U2X5</accession>
<evidence type="ECO:0000313" key="2">
    <source>
        <dbReference type="Proteomes" id="UP001280121"/>
    </source>
</evidence>
<reference evidence="1" key="1">
    <citation type="journal article" date="2023" name="Plant J.">
        <title>Genome sequences and population genomics provide insights into the demographic history, inbreeding, and mutation load of two 'living fossil' tree species of Dipteronia.</title>
        <authorList>
            <person name="Feng Y."/>
            <person name="Comes H.P."/>
            <person name="Chen J."/>
            <person name="Zhu S."/>
            <person name="Lu R."/>
            <person name="Zhang X."/>
            <person name="Li P."/>
            <person name="Qiu J."/>
            <person name="Olsen K.M."/>
            <person name="Qiu Y."/>
        </authorList>
    </citation>
    <scope>NUCLEOTIDE SEQUENCE</scope>
    <source>
        <strain evidence="1">KIB01</strain>
    </source>
</reference>
<dbReference type="Proteomes" id="UP001280121">
    <property type="component" value="Unassembled WGS sequence"/>
</dbReference>
<name>A0AAD9U2X5_9ROSI</name>